<evidence type="ECO:0000313" key="4">
    <source>
        <dbReference type="Proteomes" id="UP001470230"/>
    </source>
</evidence>
<keyword evidence="1" id="KW-0175">Coiled coil</keyword>
<feature type="compositionally biased region" description="Basic and acidic residues" evidence="2">
    <location>
        <begin position="288"/>
        <end position="302"/>
    </location>
</feature>
<gene>
    <name evidence="3" type="ORF">M9Y10_035344</name>
</gene>
<feature type="compositionally biased region" description="Basic and acidic residues" evidence="2">
    <location>
        <begin position="653"/>
        <end position="667"/>
    </location>
</feature>
<reference evidence="3 4" key="1">
    <citation type="submission" date="2024-04" db="EMBL/GenBank/DDBJ databases">
        <title>Tritrichomonas musculus Genome.</title>
        <authorList>
            <person name="Alves-Ferreira E."/>
            <person name="Grigg M."/>
            <person name="Lorenzi H."/>
            <person name="Galac M."/>
        </authorList>
    </citation>
    <scope>NUCLEOTIDE SEQUENCE [LARGE SCALE GENOMIC DNA]</scope>
    <source>
        <strain evidence="3 4">EAF2021</strain>
    </source>
</reference>
<feature type="compositionally biased region" description="Acidic residues" evidence="2">
    <location>
        <begin position="162"/>
        <end position="171"/>
    </location>
</feature>
<feature type="region of interest" description="Disordered" evidence="2">
    <location>
        <begin position="422"/>
        <end position="500"/>
    </location>
</feature>
<evidence type="ECO:0000256" key="1">
    <source>
        <dbReference type="SAM" id="Coils"/>
    </source>
</evidence>
<accession>A0ABR2KJG6</accession>
<feature type="region of interest" description="Disordered" evidence="2">
    <location>
        <begin position="514"/>
        <end position="617"/>
    </location>
</feature>
<feature type="region of interest" description="Disordered" evidence="2">
    <location>
        <begin position="260"/>
        <end position="402"/>
    </location>
</feature>
<name>A0ABR2KJG6_9EUKA</name>
<feature type="region of interest" description="Disordered" evidence="2">
    <location>
        <begin position="639"/>
        <end position="705"/>
    </location>
</feature>
<feature type="compositionally biased region" description="Low complexity" evidence="2">
    <location>
        <begin position="570"/>
        <end position="595"/>
    </location>
</feature>
<dbReference type="EMBL" id="JAPFFF010000005">
    <property type="protein sequence ID" value="KAK8890567.1"/>
    <property type="molecule type" value="Genomic_DNA"/>
</dbReference>
<feature type="compositionally biased region" description="Low complexity" evidence="2">
    <location>
        <begin position="347"/>
        <end position="364"/>
    </location>
</feature>
<proteinExistence type="predicted"/>
<evidence type="ECO:0000256" key="2">
    <source>
        <dbReference type="SAM" id="MobiDB-lite"/>
    </source>
</evidence>
<feature type="compositionally biased region" description="Basic and acidic residues" evidence="2">
    <location>
        <begin position="557"/>
        <end position="569"/>
    </location>
</feature>
<protein>
    <submittedName>
        <fullName evidence="3">Uncharacterized protein</fullName>
    </submittedName>
</protein>
<feature type="compositionally biased region" description="Basic and acidic residues" evidence="2">
    <location>
        <begin position="596"/>
        <end position="610"/>
    </location>
</feature>
<feature type="compositionally biased region" description="Polar residues" evidence="2">
    <location>
        <begin position="689"/>
        <end position="705"/>
    </location>
</feature>
<dbReference type="Proteomes" id="UP001470230">
    <property type="component" value="Unassembled WGS sequence"/>
</dbReference>
<feature type="compositionally biased region" description="Low complexity" evidence="2">
    <location>
        <begin position="304"/>
        <end position="336"/>
    </location>
</feature>
<feature type="compositionally biased region" description="Polar residues" evidence="2">
    <location>
        <begin position="639"/>
        <end position="652"/>
    </location>
</feature>
<sequence>MEPTLEIFQIQAFVSVVEVDYLPQKDILLRFQLEEMPHIDITTFDFVRGTRRYNIYQGIEFFTRLECFSAFKVLPVYIFLSNLESQIICACGFDLGPLVTDAYRRTYQGIEDVETYQVALQLQDRNDQNYGFIHVEFSVQHFSTDLSKVFCYEEIPSDEIVEEAPELEENEPEPKKKVEKKVNKRKFPRVNPRAADLYLLNKKYLDTKFDLIEQVRDLENQVKRIETSRRRKIYKEKQAKKTMEDQQSYEYYSSDYSVSSIASQKKKPKVNNKTNKNQDFSTSRKKQKTDSQKSRDKQEKTRSQQPPQVQTQVPQLQPQIPQDKPQIPPNQTQIPISNSKQEKQLNSSRSQSSHSSRASKSSKQSAKKVQDVSDNVTQELKASLAKSRESSSGHVSAIHDSSKIESSINSGMNVIDDVASNISHSSHSSHKSNSSQKSNLSHKSNSSHISNSSKISISSHNSKASNSSKLSNLSKISKSSQASKASNNSKTSKNSNISIDSKSVIDNPDIISESFSSSSHTTNAETITATGTTTGKKDDSISGISDSTLGDILGTDHNSDKPNKDDNSSKKSMNSILSKSESSNLSKKSSKSSKSSAREKADTKKEKINIDSDLSSILKDINTNEASSLDSELKAELGLTSSNLNISDINSQSKKDTDKKAQTKTDKEDGDSDSQPKIEDDDDEPNEKATGSTNGTDILSSILSD</sequence>
<evidence type="ECO:0000313" key="3">
    <source>
        <dbReference type="EMBL" id="KAK8890567.1"/>
    </source>
</evidence>
<keyword evidence="4" id="KW-1185">Reference proteome</keyword>
<comment type="caution">
    <text evidence="3">The sequence shown here is derived from an EMBL/GenBank/DDBJ whole genome shotgun (WGS) entry which is preliminary data.</text>
</comment>
<feature type="compositionally biased region" description="Low complexity" evidence="2">
    <location>
        <begin position="514"/>
        <end position="534"/>
    </location>
</feature>
<feature type="region of interest" description="Disordered" evidence="2">
    <location>
        <begin position="162"/>
        <end position="183"/>
    </location>
</feature>
<feature type="coiled-coil region" evidence="1">
    <location>
        <begin position="201"/>
        <end position="228"/>
    </location>
</feature>
<organism evidence="3 4">
    <name type="scientific">Tritrichomonas musculus</name>
    <dbReference type="NCBI Taxonomy" id="1915356"/>
    <lineage>
        <taxon>Eukaryota</taxon>
        <taxon>Metamonada</taxon>
        <taxon>Parabasalia</taxon>
        <taxon>Tritrichomonadida</taxon>
        <taxon>Tritrichomonadidae</taxon>
        <taxon>Tritrichomonas</taxon>
    </lineage>
</organism>